<evidence type="ECO:0000313" key="2">
    <source>
        <dbReference type="EMBL" id="MFC6955428.1"/>
    </source>
</evidence>
<evidence type="ECO:0000256" key="1">
    <source>
        <dbReference type="SAM" id="Phobius"/>
    </source>
</evidence>
<feature type="transmembrane region" description="Helical" evidence="1">
    <location>
        <begin position="43"/>
        <end position="61"/>
    </location>
</feature>
<dbReference type="RefSeq" id="WP_336352354.1">
    <property type="nucleotide sequence ID" value="NZ_JAZAQL010000006.1"/>
</dbReference>
<comment type="caution">
    <text evidence="2">The sequence shown here is derived from an EMBL/GenBank/DDBJ whole genome shotgun (WGS) entry which is preliminary data.</text>
</comment>
<protein>
    <submittedName>
        <fullName evidence="2">Uncharacterized protein</fullName>
    </submittedName>
</protein>
<keyword evidence="1" id="KW-0472">Membrane</keyword>
<name>A0ABD5VNQ9_9EURY</name>
<dbReference type="EMBL" id="JBHSXN010000006">
    <property type="protein sequence ID" value="MFC6955428.1"/>
    <property type="molecule type" value="Genomic_DNA"/>
</dbReference>
<gene>
    <name evidence="2" type="ORF">ACFQGB_21400</name>
</gene>
<feature type="transmembrane region" description="Helical" evidence="1">
    <location>
        <begin position="97"/>
        <end position="117"/>
    </location>
</feature>
<keyword evidence="1" id="KW-0812">Transmembrane</keyword>
<sequence length="118" mass="11839">MESSTRQLVTAHLLRHTLVAGAVLTFAIAAAGTELLGLGARNVLFFLAVFAGGLVLVPFAVSDAGLESAGVGVAGGFDVTNPSEYRAGTDGSLRLKAAFSLAGVLAYSLLGFAALTVA</sequence>
<dbReference type="AlphaFoldDB" id="A0ABD5VNQ9"/>
<organism evidence="2 3">
    <name type="scientific">Halorubellus litoreus</name>
    <dbReference type="NCBI Taxonomy" id="755308"/>
    <lineage>
        <taxon>Archaea</taxon>
        <taxon>Methanobacteriati</taxon>
        <taxon>Methanobacteriota</taxon>
        <taxon>Stenosarchaea group</taxon>
        <taxon>Halobacteria</taxon>
        <taxon>Halobacteriales</taxon>
        <taxon>Halorubellaceae</taxon>
        <taxon>Halorubellus</taxon>
    </lineage>
</organism>
<evidence type="ECO:0000313" key="3">
    <source>
        <dbReference type="Proteomes" id="UP001596395"/>
    </source>
</evidence>
<proteinExistence type="predicted"/>
<feature type="transmembrane region" description="Helical" evidence="1">
    <location>
        <begin position="12"/>
        <end position="31"/>
    </location>
</feature>
<accession>A0ABD5VNQ9</accession>
<reference evidence="2 3" key="1">
    <citation type="journal article" date="2019" name="Int. J. Syst. Evol. Microbiol.">
        <title>The Global Catalogue of Microorganisms (GCM) 10K type strain sequencing project: providing services to taxonomists for standard genome sequencing and annotation.</title>
        <authorList>
            <consortium name="The Broad Institute Genomics Platform"/>
            <consortium name="The Broad Institute Genome Sequencing Center for Infectious Disease"/>
            <person name="Wu L."/>
            <person name="Ma J."/>
        </authorList>
    </citation>
    <scope>NUCLEOTIDE SEQUENCE [LARGE SCALE GENOMIC DNA]</scope>
    <source>
        <strain evidence="2 3">GX26</strain>
    </source>
</reference>
<keyword evidence="3" id="KW-1185">Reference proteome</keyword>
<keyword evidence="1" id="KW-1133">Transmembrane helix</keyword>
<dbReference type="Proteomes" id="UP001596395">
    <property type="component" value="Unassembled WGS sequence"/>
</dbReference>